<dbReference type="Gene3D" id="3.40.50.10490">
    <property type="entry name" value="Glucose-6-phosphate isomerase like protein, domain 1"/>
    <property type="match status" value="1"/>
</dbReference>
<dbReference type="GO" id="GO:0097367">
    <property type="term" value="F:carbohydrate derivative binding"/>
    <property type="evidence" value="ECO:0007669"/>
    <property type="project" value="InterPro"/>
</dbReference>
<protein>
    <submittedName>
        <fullName evidence="2">SIS domain-containing protein</fullName>
    </submittedName>
</protein>
<accession>A0A538TMJ4</accession>
<proteinExistence type="predicted"/>
<dbReference type="Proteomes" id="UP000317691">
    <property type="component" value="Unassembled WGS sequence"/>
</dbReference>
<dbReference type="AlphaFoldDB" id="A0A538TMJ4"/>
<dbReference type="InterPro" id="IPR046348">
    <property type="entry name" value="SIS_dom_sf"/>
</dbReference>
<dbReference type="InterPro" id="IPR050099">
    <property type="entry name" value="SIS_GmhA/DiaA_subfam"/>
</dbReference>
<sequence>MRRGLEESAGLLLELLARDGARIERMAKLFGSTLARGRTIFFCGNGGSAAEAQHLAAELVGRFVRERRALPAVALTTDSSILTSVGNDYGFARIFSRQIEALGRRGDLLVVLTTSGKSPNVLAAVRAARARGLRVAGLTGARGAAFARRCDLCIVVPSRSTPRVQEAHLALGHLCCERAEEMARR</sequence>
<name>A0A538TMJ4_UNCEI</name>
<dbReference type="Pfam" id="PF13580">
    <property type="entry name" value="SIS_2"/>
    <property type="match status" value="1"/>
</dbReference>
<dbReference type="CDD" id="cd05006">
    <property type="entry name" value="SIS_GmhA"/>
    <property type="match status" value="1"/>
</dbReference>
<gene>
    <name evidence="2" type="ORF">E6K79_06450</name>
</gene>
<reference evidence="2 3" key="1">
    <citation type="journal article" date="2019" name="Nat. Microbiol.">
        <title>Mediterranean grassland soil C-N compound turnover is dependent on rainfall and depth, and is mediated by genomically divergent microorganisms.</title>
        <authorList>
            <person name="Diamond S."/>
            <person name="Andeer P.F."/>
            <person name="Li Z."/>
            <person name="Crits-Christoph A."/>
            <person name="Burstein D."/>
            <person name="Anantharaman K."/>
            <person name="Lane K.R."/>
            <person name="Thomas B.C."/>
            <person name="Pan C."/>
            <person name="Northen T.R."/>
            <person name="Banfield J.F."/>
        </authorList>
    </citation>
    <scope>NUCLEOTIDE SEQUENCE [LARGE SCALE GENOMIC DNA]</scope>
    <source>
        <strain evidence="2">WS_9</strain>
    </source>
</reference>
<dbReference type="EMBL" id="VBOZ01000017">
    <property type="protein sequence ID" value="TMQ64840.1"/>
    <property type="molecule type" value="Genomic_DNA"/>
</dbReference>
<dbReference type="InterPro" id="IPR035461">
    <property type="entry name" value="GmhA/DiaA"/>
</dbReference>
<dbReference type="InterPro" id="IPR001347">
    <property type="entry name" value="SIS_dom"/>
</dbReference>
<dbReference type="GO" id="GO:1901135">
    <property type="term" value="P:carbohydrate derivative metabolic process"/>
    <property type="evidence" value="ECO:0007669"/>
    <property type="project" value="InterPro"/>
</dbReference>
<evidence type="ECO:0000313" key="2">
    <source>
        <dbReference type="EMBL" id="TMQ64840.1"/>
    </source>
</evidence>
<dbReference type="SUPFAM" id="SSF53697">
    <property type="entry name" value="SIS domain"/>
    <property type="match status" value="1"/>
</dbReference>
<evidence type="ECO:0000259" key="1">
    <source>
        <dbReference type="PROSITE" id="PS51464"/>
    </source>
</evidence>
<dbReference type="PANTHER" id="PTHR30390">
    <property type="entry name" value="SEDOHEPTULOSE 7-PHOSPHATE ISOMERASE / DNAA INITIATOR-ASSOCIATING FACTOR FOR REPLICATION INITIATION"/>
    <property type="match status" value="1"/>
</dbReference>
<dbReference type="PROSITE" id="PS51464">
    <property type="entry name" value="SIS"/>
    <property type="match status" value="1"/>
</dbReference>
<comment type="caution">
    <text evidence="2">The sequence shown here is derived from an EMBL/GenBank/DDBJ whole genome shotgun (WGS) entry which is preliminary data.</text>
</comment>
<feature type="domain" description="SIS" evidence="1">
    <location>
        <begin position="30"/>
        <end position="185"/>
    </location>
</feature>
<evidence type="ECO:0000313" key="3">
    <source>
        <dbReference type="Proteomes" id="UP000317691"/>
    </source>
</evidence>
<organism evidence="2 3">
    <name type="scientific">Eiseniibacteriota bacterium</name>
    <dbReference type="NCBI Taxonomy" id="2212470"/>
    <lineage>
        <taxon>Bacteria</taxon>
        <taxon>Candidatus Eiseniibacteriota</taxon>
    </lineage>
</organism>